<dbReference type="Proteomes" id="UP000308828">
    <property type="component" value="Unassembled WGS sequence"/>
</dbReference>
<organism evidence="1 2">
    <name type="scientific">Peteryoungia ipomoeae</name>
    <dbReference type="NCBI Taxonomy" id="1210932"/>
    <lineage>
        <taxon>Bacteria</taxon>
        <taxon>Pseudomonadati</taxon>
        <taxon>Pseudomonadota</taxon>
        <taxon>Alphaproteobacteria</taxon>
        <taxon>Hyphomicrobiales</taxon>
        <taxon>Rhizobiaceae</taxon>
        <taxon>Peteryoungia</taxon>
    </lineage>
</organism>
<keyword evidence="2" id="KW-1185">Reference proteome</keyword>
<dbReference type="AlphaFoldDB" id="A0A4S8NXB1"/>
<gene>
    <name evidence="1" type="ORF">FAA97_16250</name>
</gene>
<protein>
    <submittedName>
        <fullName evidence="1">Uncharacterized protein</fullName>
    </submittedName>
</protein>
<comment type="caution">
    <text evidence="1">The sequence shown here is derived from an EMBL/GenBank/DDBJ whole genome shotgun (WGS) entry which is preliminary data.</text>
</comment>
<evidence type="ECO:0000313" key="1">
    <source>
        <dbReference type="EMBL" id="THV21561.1"/>
    </source>
</evidence>
<accession>A0A4S8NXB1</accession>
<dbReference type="RefSeq" id="WP_136599607.1">
    <property type="nucleotide sequence ID" value="NZ_STGV01000005.1"/>
</dbReference>
<proteinExistence type="predicted"/>
<name>A0A4S8NXB1_9HYPH</name>
<evidence type="ECO:0000313" key="2">
    <source>
        <dbReference type="Proteomes" id="UP000308828"/>
    </source>
</evidence>
<reference evidence="1 2" key="1">
    <citation type="submission" date="2019-04" db="EMBL/GenBank/DDBJ databases">
        <title>Genome sequence of strain shin9-1.</title>
        <authorList>
            <person name="Gao J."/>
            <person name="Sun J."/>
        </authorList>
    </citation>
    <scope>NUCLEOTIDE SEQUENCE [LARGE SCALE GENOMIC DNA]</scope>
    <source>
        <strain evidence="2">shin9-1</strain>
    </source>
</reference>
<sequence>MLKRVTFSGDNQLISQIALHHRDLEDALRQYFSLESGTIPGRYVGYTRSELAAELQRRLAEIELTSSMAVLAAFEASLRVDYLKRCYEKRKDPLSRDFREVYAQRGSRAGLEDEILAAWCRALPRSKPLIDNLIAAFKFRHWLAHGRYWTPKWGAKPIDFQEVYMLVDWAGRQFDLKV</sequence>
<dbReference type="OrthoDB" id="3078372at2"/>
<dbReference type="EMBL" id="STGV01000005">
    <property type="protein sequence ID" value="THV21561.1"/>
    <property type="molecule type" value="Genomic_DNA"/>
</dbReference>